<proteinExistence type="predicted"/>
<keyword evidence="1" id="KW-0614">Plasmid</keyword>
<protein>
    <submittedName>
        <fullName evidence="1">Uncharacterized protein</fullName>
    </submittedName>
</protein>
<dbReference type="RefSeq" id="WP_015026205.1">
    <property type="nucleotide sequence ID" value="NC_018742.1"/>
</dbReference>
<sequence>MNSFILGFFYELLHRISELDKSFFKHKFNEKIDHNYKKTGIEKLASLKIKVQAVINRKEEFLIEEFGFRNDLLNRYKTCNEEFFIIEQDYFFVLKYYGSTEVYFQKIVNRIYKETGQILKPPVVTSFFSLEKYFWAKPPLLLGIPANEEKNLLNLSDCYHEKGHFIAYEYEPLYFMFTRQTRAKIDNYFSTQIKEANNKDKPERAKQLHDFKIKWLEKNWLEEFLCDMIATYFIGPAYAYTHIKIVLSSNENDDDLEQNLFKINSELHPADEARMRGVCAMLNEIGEATSIFNINTYWLPLIEGKSKGKYYDWAFPDTILQELAKEIFIACGNYNLNSYRVQCSKFEKPISKYLNEAWAYFLSNPEKYSTWQQQILDKLDLD</sequence>
<accession>A0ABN4AS55</accession>
<dbReference type="EMBL" id="CP002962">
    <property type="protein sequence ID" value="AFK05459.1"/>
    <property type="molecule type" value="Genomic_DNA"/>
</dbReference>
<gene>
    <name evidence="1" type="ordered locus">Emtol_0187</name>
</gene>
<keyword evidence="2" id="KW-1185">Reference proteome</keyword>
<dbReference type="Proteomes" id="UP000002875">
    <property type="component" value="Plasmid pEMTOL01"/>
</dbReference>
<reference evidence="1 2" key="1">
    <citation type="submission" date="2011-07" db="EMBL/GenBank/DDBJ databases">
        <title>The complete genome of plasmid 1 of Emticicia oligotrophica DSM 17448.</title>
        <authorList>
            <consortium name="US DOE Joint Genome Institute (JGI-PGF)"/>
            <person name="Lucas S."/>
            <person name="Han J."/>
            <person name="Lapidus A."/>
            <person name="Bruce D."/>
            <person name="Goodwin L."/>
            <person name="Pitluck S."/>
            <person name="Peters L."/>
            <person name="Kyrpides N."/>
            <person name="Mavromatis K."/>
            <person name="Ivanova N."/>
            <person name="Ovchinnikova G."/>
            <person name="Teshima H."/>
            <person name="Detter J.C."/>
            <person name="Tapia R."/>
            <person name="Han C."/>
            <person name="Land M."/>
            <person name="Hauser L."/>
            <person name="Markowitz V."/>
            <person name="Cheng J.-F."/>
            <person name="Hugenholtz P."/>
            <person name="Woyke T."/>
            <person name="Wu D."/>
            <person name="Tindall B."/>
            <person name="Pomrenke H."/>
            <person name="Brambilla E."/>
            <person name="Klenk H.-P."/>
            <person name="Eisen J.A."/>
        </authorList>
    </citation>
    <scope>NUCLEOTIDE SEQUENCE [LARGE SCALE GENOMIC DNA]</scope>
    <source>
        <strain evidence="2">DSM 17448 / GPTSA100-15</strain>
        <plasmid evidence="1 2">pEMTOL01</plasmid>
    </source>
</reference>
<evidence type="ECO:0000313" key="2">
    <source>
        <dbReference type="Proteomes" id="UP000002875"/>
    </source>
</evidence>
<organism evidence="1 2">
    <name type="scientific">Emticicia oligotrophica (strain DSM 17448 / CIP 109782 / MTCC 6937 / GPTSA100-15)</name>
    <dbReference type="NCBI Taxonomy" id="929562"/>
    <lineage>
        <taxon>Bacteria</taxon>
        <taxon>Pseudomonadati</taxon>
        <taxon>Bacteroidota</taxon>
        <taxon>Cytophagia</taxon>
        <taxon>Cytophagales</taxon>
        <taxon>Leadbetterellaceae</taxon>
        <taxon>Emticicia</taxon>
    </lineage>
</organism>
<name>A0ABN4AS55_EMTOG</name>
<evidence type="ECO:0000313" key="1">
    <source>
        <dbReference type="EMBL" id="AFK05459.1"/>
    </source>
</evidence>
<geneLocation type="plasmid" evidence="1 2">
    <name>pEMTOL01</name>
</geneLocation>